<dbReference type="GO" id="GO:0005874">
    <property type="term" value="C:microtubule"/>
    <property type="evidence" value="ECO:0007669"/>
    <property type="project" value="InterPro"/>
</dbReference>
<feature type="compositionally biased region" description="Basic and acidic residues" evidence="2">
    <location>
        <begin position="596"/>
        <end position="613"/>
    </location>
</feature>
<feature type="compositionally biased region" description="Basic and acidic residues" evidence="2">
    <location>
        <begin position="504"/>
        <end position="578"/>
    </location>
</feature>
<evidence type="ECO:0000313" key="3">
    <source>
        <dbReference type="EMBL" id="TMS39627.1"/>
    </source>
</evidence>
<feature type="region of interest" description="Disordered" evidence="2">
    <location>
        <begin position="126"/>
        <end position="218"/>
    </location>
</feature>
<keyword evidence="1" id="KW-0175">Coiled coil</keyword>
<evidence type="ECO:0000256" key="2">
    <source>
        <dbReference type="SAM" id="MobiDB-lite"/>
    </source>
</evidence>
<organism evidence="3 4">
    <name type="scientific">Steinernema carpocapsae</name>
    <name type="common">Entomopathogenic nematode</name>
    <dbReference type="NCBI Taxonomy" id="34508"/>
    <lineage>
        <taxon>Eukaryota</taxon>
        <taxon>Metazoa</taxon>
        <taxon>Ecdysozoa</taxon>
        <taxon>Nematoda</taxon>
        <taxon>Chromadorea</taxon>
        <taxon>Rhabditida</taxon>
        <taxon>Tylenchina</taxon>
        <taxon>Panagrolaimomorpha</taxon>
        <taxon>Strongyloidoidea</taxon>
        <taxon>Steinernematidae</taxon>
        <taxon>Steinernema</taxon>
    </lineage>
</organism>
<evidence type="ECO:0000256" key="1">
    <source>
        <dbReference type="SAM" id="Coils"/>
    </source>
</evidence>
<feature type="compositionally biased region" description="Basic and acidic residues" evidence="2">
    <location>
        <begin position="126"/>
        <end position="157"/>
    </location>
</feature>
<reference evidence="3 4" key="2">
    <citation type="journal article" date="2019" name="G3 (Bethesda)">
        <title>Hybrid Assembly of the Genome of the Entomopathogenic Nematode Steinernema carpocapsae Identifies the X-Chromosome.</title>
        <authorList>
            <person name="Serra L."/>
            <person name="Macchietto M."/>
            <person name="Macias-Munoz A."/>
            <person name="McGill C.J."/>
            <person name="Rodriguez I.M."/>
            <person name="Rodriguez B."/>
            <person name="Murad R."/>
            <person name="Mortazavi A."/>
        </authorList>
    </citation>
    <scope>NUCLEOTIDE SEQUENCE [LARGE SCALE GENOMIC DNA]</scope>
    <source>
        <strain evidence="3 4">ALL</strain>
    </source>
</reference>
<dbReference type="AlphaFoldDB" id="A0A4U8V6N2"/>
<dbReference type="PANTHER" id="PTHR21616">
    <property type="entry name" value="CENTROSOME SPINDLE POLE ASSOCIATED PROTEIN"/>
    <property type="match status" value="1"/>
</dbReference>
<protein>
    <submittedName>
        <fullName evidence="3">Uncharacterized protein</fullName>
    </submittedName>
</protein>
<gene>
    <name evidence="3" type="ORF">L596_006120</name>
</gene>
<dbReference type="EMBL" id="CM016762">
    <property type="protein sequence ID" value="TMS39627.1"/>
    <property type="molecule type" value="Genomic_DNA"/>
</dbReference>
<sequence length="678" mass="79823">MSNVPEPRRPEKRRATKAEHVAFHKEETERQRIQAEEDRIREEQRRLKEEEEARKFQQELNDGILARDLAAQQTEQATKISNLVKEGSKLAKQAVKQAHNSGRLYEPVLTPYQRLVKLKEDKERELQEKAAAKKEEKKQKQLKRLEKKEKKMEEMLRKKALQQAAAAENQEGDGDQDKPKEGNKSTAQDDEEANRRKKHRKKKKAKRRLKKKEEEKKASAIPLYAECNRWTLGKYVIHKEPKKETEDERRQRDYKQYKREFVRPTVPPAPSLPSRVPHLEILCRAKSMMPSLLKIHGINIDKMILDYEKRNGKVPQRPPEGWLPKDHLERMAARTDYKYDPNEKPAFTWHKFYDTPLPSSYPLPRPSTNEELRTEYIYHPSHDGSDVSPDEILPSPQGEDENLPFYSDRPYVFHTYEAFWNEAARAGVPDMLENLFNELIANDHYFNEHIQDEMRKYFKTCASPPTFQQLVDHFKSAAFRLVSVDVKKTLALVVSDLYEKLGNKHKEARNRQEQKWTSESDKRQSDCRKATEQRFRDMSGEWKKARDAVLQKKTEHEEFKRIRQQRRQEIRRQERRQQPDPFQSSEEESDGDPEDDRVSSDEEEVKKNFDKTLENMSKPVPGFEEPEEPLLRHLLNELRFFQSGKFSRSQSSPSAQPLQTLATPTVTPVIPMRSRAGI</sequence>
<evidence type="ECO:0000313" key="4">
    <source>
        <dbReference type="Proteomes" id="UP000298663"/>
    </source>
</evidence>
<feature type="compositionally biased region" description="Basic residues" evidence="2">
    <location>
        <begin position="195"/>
        <end position="210"/>
    </location>
</feature>
<accession>A0A4U8V6N2</accession>
<dbReference type="Proteomes" id="UP000298663">
    <property type="component" value="Chromosome X"/>
</dbReference>
<dbReference type="GO" id="GO:0032467">
    <property type="term" value="P:positive regulation of cytokinesis"/>
    <property type="evidence" value="ECO:0007669"/>
    <property type="project" value="InterPro"/>
</dbReference>
<feature type="region of interest" description="Disordered" evidence="2">
    <location>
        <begin position="504"/>
        <end position="625"/>
    </location>
</feature>
<proteinExistence type="predicted"/>
<dbReference type="GO" id="GO:0000922">
    <property type="term" value="C:spindle pole"/>
    <property type="evidence" value="ECO:0007669"/>
    <property type="project" value="InterPro"/>
</dbReference>
<dbReference type="InterPro" id="IPR026708">
    <property type="entry name" value="CSPP1"/>
</dbReference>
<feature type="coiled-coil region" evidence="1">
    <location>
        <begin position="23"/>
        <end position="60"/>
    </location>
</feature>
<feature type="compositionally biased region" description="Acidic residues" evidence="2">
    <location>
        <begin position="585"/>
        <end position="595"/>
    </location>
</feature>
<name>A0A4U8V6N2_STECR</name>
<dbReference type="GO" id="GO:0005813">
    <property type="term" value="C:centrosome"/>
    <property type="evidence" value="ECO:0007669"/>
    <property type="project" value="InterPro"/>
</dbReference>
<keyword evidence="4" id="KW-1185">Reference proteome</keyword>
<reference evidence="3 4" key="1">
    <citation type="journal article" date="2015" name="Genome Biol.">
        <title>Comparative genomics of Steinernema reveals deeply conserved gene regulatory networks.</title>
        <authorList>
            <person name="Dillman A.R."/>
            <person name="Macchietto M."/>
            <person name="Porter C.F."/>
            <person name="Rogers A."/>
            <person name="Williams B."/>
            <person name="Antoshechkin I."/>
            <person name="Lee M.M."/>
            <person name="Goodwin Z."/>
            <person name="Lu X."/>
            <person name="Lewis E.E."/>
            <person name="Goodrich-Blair H."/>
            <person name="Stock S.P."/>
            <person name="Adams B.J."/>
            <person name="Sternberg P.W."/>
            <person name="Mortazavi A."/>
        </authorList>
    </citation>
    <scope>NUCLEOTIDE SEQUENCE [LARGE SCALE GENOMIC DNA]</scope>
    <source>
        <strain evidence="3 4">ALL</strain>
    </source>
</reference>
<dbReference type="PANTHER" id="PTHR21616:SF3">
    <property type="match status" value="1"/>
</dbReference>